<dbReference type="RefSeq" id="WP_146355120.1">
    <property type="nucleotide sequence ID" value="NZ_VOIR01000011.1"/>
</dbReference>
<accession>A0A5M8QN16</accession>
<name>A0A5M8QN16_9MICO</name>
<proteinExistence type="predicted"/>
<dbReference type="EMBL" id="VOIR01000011">
    <property type="protein sequence ID" value="KAA6436400.1"/>
    <property type="molecule type" value="Genomic_DNA"/>
</dbReference>
<evidence type="ECO:0000313" key="2">
    <source>
        <dbReference type="Proteomes" id="UP000323221"/>
    </source>
</evidence>
<reference evidence="1 2" key="1">
    <citation type="submission" date="2019-08" db="EMBL/GenBank/DDBJ databases">
        <title>Agrococcus lahaulensis sp. nov., isolated from a cold desert of the Indian Himalayas.</title>
        <authorList>
            <person name="Qu J.H."/>
        </authorList>
    </citation>
    <scope>NUCLEOTIDE SEQUENCE [LARGE SCALE GENOMIC DNA]</scope>
    <source>
        <strain evidence="1 2">NS18</strain>
    </source>
</reference>
<dbReference type="Proteomes" id="UP000323221">
    <property type="component" value="Unassembled WGS sequence"/>
</dbReference>
<protein>
    <submittedName>
        <fullName evidence="1">Uncharacterized protein</fullName>
    </submittedName>
</protein>
<comment type="caution">
    <text evidence="1">The sequence shown here is derived from an EMBL/GenBank/DDBJ whole genome shotgun (WGS) entry which is preliminary data.</text>
</comment>
<sequence length="62" mass="6995">MEFHDIEDVAHRLDVTTESLEPLWSQVVERWNHSSHDLLTPLADIALTVASEQGVTLTPEDV</sequence>
<keyword evidence="2" id="KW-1185">Reference proteome</keyword>
<dbReference type="AlphaFoldDB" id="A0A5M8QN16"/>
<gene>
    <name evidence="1" type="ORF">FQ330_03070</name>
</gene>
<evidence type="ECO:0000313" key="1">
    <source>
        <dbReference type="EMBL" id="KAA6436400.1"/>
    </source>
</evidence>
<organism evidence="1 2">
    <name type="scientific">Agrococcus sediminis</name>
    <dbReference type="NCBI Taxonomy" id="2599924"/>
    <lineage>
        <taxon>Bacteria</taxon>
        <taxon>Bacillati</taxon>
        <taxon>Actinomycetota</taxon>
        <taxon>Actinomycetes</taxon>
        <taxon>Micrococcales</taxon>
        <taxon>Microbacteriaceae</taxon>
        <taxon>Agrococcus</taxon>
    </lineage>
</organism>